<dbReference type="EMBL" id="KP881332">
    <property type="protein sequence ID" value="AKA61414.1"/>
    <property type="molecule type" value="Genomic_DNA"/>
</dbReference>
<organism evidence="2 3">
    <name type="scientific">Staphylococcus phage Stau2</name>
    <dbReference type="NCBI Taxonomy" id="1200862"/>
    <lineage>
        <taxon>Viruses</taxon>
        <taxon>Duplodnaviria</taxon>
        <taxon>Heunggongvirae</taxon>
        <taxon>Uroviricota</taxon>
        <taxon>Caudoviricetes</taxon>
        <taxon>Herelleviridae</taxon>
        <taxon>Twortvirinae</taxon>
        <taxon>Silviavirus</taxon>
        <taxon>Silviavirus stau2</taxon>
    </lineage>
</organism>
<dbReference type="SUPFAM" id="SSF54106">
    <property type="entry name" value="LysM domain"/>
    <property type="match status" value="1"/>
</dbReference>
<dbReference type="GeneID" id="28802376"/>
<feature type="domain" description="LysM" evidence="1">
    <location>
        <begin position="11"/>
        <end position="57"/>
    </location>
</feature>
<dbReference type="InterPro" id="IPR036779">
    <property type="entry name" value="LysM_dom_sf"/>
</dbReference>
<reference evidence="2 3" key="1">
    <citation type="journal article" date="2016" name="Virus Genes">
        <title>Genomic analysis of Staphylococcus phage Stau2 isolated from medical specimen.</title>
        <authorList>
            <person name="Hsieh S.E."/>
            <person name="Tseng Y.H."/>
            <person name="Lo H.H."/>
            <person name="Chen S.T."/>
            <person name="Wu C.N."/>
        </authorList>
    </citation>
    <scope>NUCLEOTIDE SEQUENCE [LARGE SCALE GENOMIC DNA]</scope>
</reference>
<dbReference type="Gene3D" id="3.10.350.10">
    <property type="entry name" value="LysM domain"/>
    <property type="match status" value="1"/>
</dbReference>
<dbReference type="Proteomes" id="UP000207597">
    <property type="component" value="Segment"/>
</dbReference>
<dbReference type="SMR" id="A0A0U1ZUK0"/>
<evidence type="ECO:0000259" key="1">
    <source>
        <dbReference type="PROSITE" id="PS51782"/>
    </source>
</evidence>
<dbReference type="CDD" id="cd00118">
    <property type="entry name" value="LysM"/>
    <property type="match status" value="1"/>
</dbReference>
<proteinExistence type="predicted"/>
<keyword evidence="3" id="KW-1185">Reference proteome</keyword>
<gene>
    <name evidence="2" type="ORF">Stau2_163</name>
</gene>
<accession>A0A0U1ZUK0</accession>
<dbReference type="KEGG" id="vg:28802376"/>
<dbReference type="RefSeq" id="YP_009275920.1">
    <property type="nucleotide sequence ID" value="NC_030933.1"/>
</dbReference>
<dbReference type="PROSITE" id="PS51782">
    <property type="entry name" value="LYSM"/>
    <property type="match status" value="1"/>
</dbReference>
<dbReference type="InterPro" id="IPR018392">
    <property type="entry name" value="LysM"/>
</dbReference>
<dbReference type="Pfam" id="PF01476">
    <property type="entry name" value="LysM"/>
    <property type="match status" value="1"/>
</dbReference>
<protein>
    <submittedName>
        <fullName evidence="2">LysM domain-containing protein</fullName>
    </submittedName>
</protein>
<name>A0A0U1ZUK0_9CAUD</name>
<evidence type="ECO:0000313" key="3">
    <source>
        <dbReference type="Proteomes" id="UP000207597"/>
    </source>
</evidence>
<sequence length="57" mass="6693">MKDLIQKGNKFYYKVRNGDTLWTISKKYDVSIKQLQELNDMTSVSLSDKDCILVYVD</sequence>
<dbReference type="SMART" id="SM00257">
    <property type="entry name" value="LysM"/>
    <property type="match status" value="1"/>
</dbReference>
<evidence type="ECO:0000313" key="2">
    <source>
        <dbReference type="EMBL" id="AKA61414.1"/>
    </source>
</evidence>